<evidence type="ECO:0000259" key="7">
    <source>
        <dbReference type="PROSITE" id="PS51635"/>
    </source>
</evidence>
<keyword evidence="2 6" id="KW-0378">Hydrolase</keyword>
<dbReference type="Pfam" id="PF01734">
    <property type="entry name" value="Patatin"/>
    <property type="match status" value="1"/>
</dbReference>
<feature type="active site" description="Proton acceptor" evidence="6">
    <location>
        <position position="216"/>
    </location>
</feature>
<name>A0ABS1KMA8_9BACT</name>
<feature type="domain" description="PNPLA" evidence="7">
    <location>
        <begin position="38"/>
        <end position="229"/>
    </location>
</feature>
<evidence type="ECO:0000259" key="8">
    <source>
        <dbReference type="PROSITE" id="PS51779"/>
    </source>
</evidence>
<evidence type="ECO:0000256" key="1">
    <source>
        <dbReference type="ARBA" id="ARBA00004370"/>
    </source>
</evidence>
<dbReference type="InterPro" id="IPR050301">
    <property type="entry name" value="NTE"/>
</dbReference>
<evidence type="ECO:0000313" key="9">
    <source>
        <dbReference type="EMBL" id="MBL0740453.1"/>
    </source>
</evidence>
<gene>
    <name evidence="9" type="ORF">JI741_04450</name>
</gene>
<dbReference type="Gene3D" id="3.10.20.310">
    <property type="entry name" value="membrane protein fhac"/>
    <property type="match status" value="1"/>
</dbReference>
<evidence type="ECO:0000256" key="2">
    <source>
        <dbReference type="ARBA" id="ARBA00022801"/>
    </source>
</evidence>
<evidence type="ECO:0000256" key="5">
    <source>
        <dbReference type="ARBA" id="ARBA00023136"/>
    </source>
</evidence>
<dbReference type="SUPFAM" id="SSF52151">
    <property type="entry name" value="FabD/lysophospholipase-like"/>
    <property type="match status" value="1"/>
</dbReference>
<keyword evidence="10" id="KW-1185">Reference proteome</keyword>
<dbReference type="InterPro" id="IPR002641">
    <property type="entry name" value="PNPLA_dom"/>
</dbReference>
<evidence type="ECO:0000256" key="6">
    <source>
        <dbReference type="PROSITE-ProRule" id="PRU01161"/>
    </source>
</evidence>
<protein>
    <submittedName>
        <fullName evidence="9">Patatin-like phospholipase family protein</fullName>
    </submittedName>
</protein>
<keyword evidence="5" id="KW-0472">Membrane</keyword>
<dbReference type="PROSITE" id="PS51779">
    <property type="entry name" value="POTRA"/>
    <property type="match status" value="1"/>
</dbReference>
<dbReference type="RefSeq" id="WP_202007767.1">
    <property type="nucleotide sequence ID" value="NZ_JAERRB010000001.1"/>
</dbReference>
<evidence type="ECO:0000256" key="4">
    <source>
        <dbReference type="ARBA" id="ARBA00023098"/>
    </source>
</evidence>
<comment type="caution">
    <text evidence="9">The sequence shown here is derived from an EMBL/GenBank/DDBJ whole genome shotgun (WGS) entry which is preliminary data.</text>
</comment>
<reference evidence="9 10" key="1">
    <citation type="submission" date="2021-01" db="EMBL/GenBank/DDBJ databases">
        <title>Chryseolinea sp. Jin1 Genome sequencing and assembly.</title>
        <authorList>
            <person name="Kim I."/>
        </authorList>
    </citation>
    <scope>NUCLEOTIDE SEQUENCE [LARGE SCALE GENOMIC DNA]</scope>
    <source>
        <strain evidence="9 10">Jin1</strain>
    </source>
</reference>
<feature type="domain" description="POTRA" evidence="8">
    <location>
        <begin position="339"/>
        <end position="410"/>
    </location>
</feature>
<proteinExistence type="predicted"/>
<dbReference type="Gene3D" id="3.40.1090.10">
    <property type="entry name" value="Cytosolic phospholipase A2 catalytic domain"/>
    <property type="match status" value="2"/>
</dbReference>
<dbReference type="CDD" id="cd07205">
    <property type="entry name" value="Pat_PNPLA6_PNPLA7_NTE1_like"/>
    <property type="match status" value="1"/>
</dbReference>
<sequence>MHYLSYMTPRLLFLCCLMTTVMATVGYGQGARRPKIGVVLSGGGAKGMAHIGVLKTLEEAGIRPDYITGTSMGSIVGGLYAIGYSADDLKEIVTAIDWDGVLTNKIPLDEIAIEEKPYYGRYILELPLQKKLKVGLPGGIIEGEILDELLFDLTRPVHDIDDFRQFPIPFSCVATDISTGQPVVLHKGNLAQSLRASMAIPTVFTPVEINDTLLVDGGLVRNFPVQEVIDMGADIVIGVFVSSDLNKKEKLKNFIAILFQSSWVLSAYDTRKQKEKVDYYVEPELGAYSTGSFKDSKAIIDLGLAMGQKLMPRFRKLADSLNAFGPQATLQRPVLRDAYVIGEIRVEGNETISTDLIKGNLRIENNSTVFAHEIESRIELLYGTGYFNTIGYQLKKQNDRYDLVVNVAEAPTGKIKAAVHYDTENKAGVNLNVTLRNFLLPASRAIVEIDLAEFPRANLNYLKYIGRKQNAAGMFNGVFSSFSPAVKGADSKSELYTIHQYALTGTLFATAVSNRTIGLNLTQNFIDLKPKIADPFTLNIQYIKSSATDVQLFVQHNNLERPFYPRKGGKGFVTLTQYFNPSSKIAYRDDSIQFATRATQPSFLQVDVGYLKILPVHKRLSIIADSHLAWSNIASDQLQTSVIGYTYLGGFRPRIVNSHAFYGAGNFDYSLTSYFLAKLDVQWQLTSHVFFTAGANYVTIEHPMDWFQDTYQPNGDLLGTLWRLGYGASLGYNSPIGPISVSATLDSEKKTLLGNFSLGFFF</sequence>
<accession>A0ABS1KMA8</accession>
<dbReference type="PANTHER" id="PTHR14226:SF29">
    <property type="entry name" value="NEUROPATHY TARGET ESTERASE SWS"/>
    <property type="match status" value="1"/>
</dbReference>
<evidence type="ECO:0000313" key="10">
    <source>
        <dbReference type="Proteomes" id="UP000613030"/>
    </source>
</evidence>
<evidence type="ECO:0000256" key="3">
    <source>
        <dbReference type="ARBA" id="ARBA00022963"/>
    </source>
</evidence>
<keyword evidence="3 6" id="KW-0442">Lipid degradation</keyword>
<dbReference type="InterPro" id="IPR034746">
    <property type="entry name" value="POTRA"/>
</dbReference>
<organism evidence="9 10">
    <name type="scientific">Chryseolinea lacunae</name>
    <dbReference type="NCBI Taxonomy" id="2801331"/>
    <lineage>
        <taxon>Bacteria</taxon>
        <taxon>Pseudomonadati</taxon>
        <taxon>Bacteroidota</taxon>
        <taxon>Cytophagia</taxon>
        <taxon>Cytophagales</taxon>
        <taxon>Fulvivirgaceae</taxon>
        <taxon>Chryseolinea</taxon>
    </lineage>
</organism>
<dbReference type="EMBL" id="JAERRB010000001">
    <property type="protein sequence ID" value="MBL0740453.1"/>
    <property type="molecule type" value="Genomic_DNA"/>
</dbReference>
<feature type="short sequence motif" description="DGA/G" evidence="6">
    <location>
        <begin position="216"/>
        <end position="218"/>
    </location>
</feature>
<feature type="active site" description="Nucleophile" evidence="6">
    <location>
        <position position="71"/>
    </location>
</feature>
<keyword evidence="4 6" id="KW-0443">Lipid metabolism</keyword>
<feature type="short sequence motif" description="GXGXXG" evidence="6">
    <location>
        <begin position="42"/>
        <end position="47"/>
    </location>
</feature>
<comment type="subcellular location">
    <subcellularLocation>
        <location evidence="1">Membrane</location>
    </subcellularLocation>
</comment>
<dbReference type="InterPro" id="IPR043864">
    <property type="entry name" value="Omp85-like_dom"/>
</dbReference>
<dbReference type="InterPro" id="IPR016035">
    <property type="entry name" value="Acyl_Trfase/lysoPLipase"/>
</dbReference>
<feature type="short sequence motif" description="GXSXG" evidence="6">
    <location>
        <begin position="69"/>
        <end position="73"/>
    </location>
</feature>
<dbReference type="Pfam" id="PF19143">
    <property type="entry name" value="Omp85_2"/>
    <property type="match status" value="1"/>
</dbReference>
<dbReference type="Gene3D" id="2.40.160.50">
    <property type="entry name" value="membrane protein fhac: a member of the omp85/tpsb transporter family"/>
    <property type="match status" value="1"/>
</dbReference>
<dbReference type="PANTHER" id="PTHR14226">
    <property type="entry name" value="NEUROPATHY TARGET ESTERASE/SWISS CHEESE D.MELANOGASTER"/>
    <property type="match status" value="1"/>
</dbReference>
<dbReference type="Proteomes" id="UP000613030">
    <property type="component" value="Unassembled WGS sequence"/>
</dbReference>
<dbReference type="PROSITE" id="PS51635">
    <property type="entry name" value="PNPLA"/>
    <property type="match status" value="1"/>
</dbReference>